<evidence type="ECO:0000313" key="1">
    <source>
        <dbReference type="EMBL" id="VEU61261.1"/>
    </source>
</evidence>
<accession>A0AAJ5NRU6</accession>
<dbReference type="AlphaFoldDB" id="A0AAJ5NRU6"/>
<dbReference type="EMBL" id="LR214971">
    <property type="protein sequence ID" value="VEU61261.1"/>
    <property type="molecule type" value="Genomic_DNA"/>
</dbReference>
<reference evidence="1 2" key="1">
    <citation type="submission" date="2019-01" db="EMBL/GenBank/DDBJ databases">
        <authorList>
            <consortium name="Pathogen Informatics"/>
        </authorList>
    </citation>
    <scope>NUCLEOTIDE SEQUENCE [LARGE SCALE GENOMIC DNA]</scope>
    <source>
        <strain evidence="1 2">NCTC10125</strain>
    </source>
</reference>
<gene>
    <name evidence="1" type="ORF">NCTC10125_00103</name>
</gene>
<evidence type="ECO:0000313" key="2">
    <source>
        <dbReference type="Proteomes" id="UP000289629"/>
    </source>
</evidence>
<proteinExistence type="predicted"/>
<dbReference type="Proteomes" id="UP000289629">
    <property type="component" value="Chromosome"/>
</dbReference>
<sequence length="39" mass="4660">MQVFLDGFKITYAKISEYNLLNNIFVEKHFFENTESTNN</sequence>
<name>A0AAJ5NRU6_9BACT</name>
<organism evidence="1 2">
    <name type="scientific">Mesomycoplasma dispar</name>
    <dbReference type="NCBI Taxonomy" id="86660"/>
    <lineage>
        <taxon>Bacteria</taxon>
        <taxon>Bacillati</taxon>
        <taxon>Mycoplasmatota</taxon>
        <taxon>Mycoplasmoidales</taxon>
        <taxon>Metamycoplasmataceae</taxon>
        <taxon>Mesomycoplasma</taxon>
    </lineage>
</organism>
<protein>
    <submittedName>
        <fullName evidence="1">Uncharacterized protein</fullName>
    </submittedName>
</protein>